<evidence type="ECO:0000256" key="1">
    <source>
        <dbReference type="SAM" id="MobiDB-lite"/>
    </source>
</evidence>
<comment type="caution">
    <text evidence="2">The sequence shown here is derived from an EMBL/GenBank/DDBJ whole genome shotgun (WGS) entry which is preliminary data.</text>
</comment>
<dbReference type="EMBL" id="JACAGB010000059">
    <property type="protein sequence ID" value="KAF6279464.1"/>
    <property type="molecule type" value="Genomic_DNA"/>
</dbReference>
<feature type="compositionally biased region" description="Low complexity" evidence="1">
    <location>
        <begin position="100"/>
        <end position="109"/>
    </location>
</feature>
<sequence>MAVSTYPNGRHVPGPRASRRAPAPCGQREHEVGIQHRPNALSPGTTTAPAVQGPSQRFLSSRHSVQVCERLSSRRRPPAPRAIAILSFTKPGGSLEAWRPWPSHPISSLPHPPQTGVTQTTT</sequence>
<accession>A0A7J7RU70</accession>
<name>A0A7J7RU70_PIPKU</name>
<dbReference type="AlphaFoldDB" id="A0A7J7RU70"/>
<feature type="compositionally biased region" description="Polar residues" evidence="1">
    <location>
        <begin position="42"/>
        <end position="62"/>
    </location>
</feature>
<reference evidence="2 3" key="1">
    <citation type="journal article" date="2020" name="Nature">
        <title>Six reference-quality genomes reveal evolution of bat adaptations.</title>
        <authorList>
            <person name="Jebb D."/>
            <person name="Huang Z."/>
            <person name="Pippel M."/>
            <person name="Hughes G.M."/>
            <person name="Lavrichenko K."/>
            <person name="Devanna P."/>
            <person name="Winkler S."/>
            <person name="Jermiin L.S."/>
            <person name="Skirmuntt E.C."/>
            <person name="Katzourakis A."/>
            <person name="Burkitt-Gray L."/>
            <person name="Ray D.A."/>
            <person name="Sullivan K.A.M."/>
            <person name="Roscito J.G."/>
            <person name="Kirilenko B.M."/>
            <person name="Davalos L.M."/>
            <person name="Corthals A.P."/>
            <person name="Power M.L."/>
            <person name="Jones G."/>
            <person name="Ransome R.D."/>
            <person name="Dechmann D.K.N."/>
            <person name="Locatelli A.G."/>
            <person name="Puechmaille S.J."/>
            <person name="Fedrigo O."/>
            <person name="Jarvis E.D."/>
            <person name="Hiller M."/>
            <person name="Vernes S.C."/>
            <person name="Myers E.W."/>
            <person name="Teeling E.C."/>
        </authorList>
    </citation>
    <scope>NUCLEOTIDE SEQUENCE [LARGE SCALE GENOMIC DNA]</scope>
    <source>
        <strain evidence="2">MPipKuh1</strain>
        <tissue evidence="2">Flight muscle</tissue>
    </source>
</reference>
<proteinExistence type="predicted"/>
<organism evidence="2 3">
    <name type="scientific">Pipistrellus kuhlii</name>
    <name type="common">Kuhl's pipistrelle</name>
    <dbReference type="NCBI Taxonomy" id="59472"/>
    <lineage>
        <taxon>Eukaryota</taxon>
        <taxon>Metazoa</taxon>
        <taxon>Chordata</taxon>
        <taxon>Craniata</taxon>
        <taxon>Vertebrata</taxon>
        <taxon>Euteleostomi</taxon>
        <taxon>Mammalia</taxon>
        <taxon>Eutheria</taxon>
        <taxon>Laurasiatheria</taxon>
        <taxon>Chiroptera</taxon>
        <taxon>Yangochiroptera</taxon>
        <taxon>Vespertilionidae</taxon>
        <taxon>Pipistrellus</taxon>
    </lineage>
</organism>
<feature type="region of interest" description="Disordered" evidence="1">
    <location>
        <begin position="94"/>
        <end position="122"/>
    </location>
</feature>
<dbReference type="Proteomes" id="UP000558488">
    <property type="component" value="Unassembled WGS sequence"/>
</dbReference>
<protein>
    <submittedName>
        <fullName evidence="2">Uncharacterized protein</fullName>
    </submittedName>
</protein>
<evidence type="ECO:0000313" key="2">
    <source>
        <dbReference type="EMBL" id="KAF6279464.1"/>
    </source>
</evidence>
<gene>
    <name evidence="2" type="ORF">mPipKuh1_010242</name>
</gene>
<evidence type="ECO:0000313" key="3">
    <source>
        <dbReference type="Proteomes" id="UP000558488"/>
    </source>
</evidence>
<keyword evidence="3" id="KW-1185">Reference proteome</keyword>
<feature type="region of interest" description="Disordered" evidence="1">
    <location>
        <begin position="1"/>
        <end position="62"/>
    </location>
</feature>